<dbReference type="Proteomes" id="UP000504636">
    <property type="component" value="Unplaced"/>
</dbReference>
<accession>A0A6A6XZ02</accession>
<reference evidence="1 3" key="1">
    <citation type="journal article" date="2020" name="Stud. Mycol.">
        <title>101 Dothideomycetes genomes: a test case for predicting lifestyles and emergence of pathogens.</title>
        <authorList>
            <person name="Haridas S."/>
            <person name="Albert R."/>
            <person name="Binder M."/>
            <person name="Bloem J."/>
            <person name="Labutti K."/>
            <person name="Salamov A."/>
            <person name="Andreopoulos B."/>
            <person name="Baker S."/>
            <person name="Barry K."/>
            <person name="Bills G."/>
            <person name="Bluhm B."/>
            <person name="Cannon C."/>
            <person name="Castanera R."/>
            <person name="Culley D."/>
            <person name="Daum C."/>
            <person name="Ezra D."/>
            <person name="Gonzalez J."/>
            <person name="Henrissat B."/>
            <person name="Kuo A."/>
            <person name="Liang C."/>
            <person name="Lipzen A."/>
            <person name="Lutzoni F."/>
            <person name="Magnuson J."/>
            <person name="Mondo S."/>
            <person name="Nolan M."/>
            <person name="Ohm R."/>
            <person name="Pangilinan J."/>
            <person name="Park H.-J."/>
            <person name="Ramirez L."/>
            <person name="Alfaro M."/>
            <person name="Sun H."/>
            <person name="Tritt A."/>
            <person name="Yoshinaga Y."/>
            <person name="Zwiers L.-H."/>
            <person name="Turgeon B."/>
            <person name="Goodwin S."/>
            <person name="Spatafora J."/>
            <person name="Crous P."/>
            <person name="Grigoriev I."/>
        </authorList>
    </citation>
    <scope>NUCLEOTIDE SEQUENCE</scope>
    <source>
        <strain evidence="1 3">CBS 304.34</strain>
    </source>
</reference>
<dbReference type="GeneID" id="54462409"/>
<name>A0A6A6XZ02_9PEZI</name>
<evidence type="ECO:0000313" key="3">
    <source>
        <dbReference type="RefSeq" id="XP_033568482.1"/>
    </source>
</evidence>
<gene>
    <name evidence="1 3" type="ORF">BDZ99DRAFT_469523</name>
</gene>
<protein>
    <submittedName>
        <fullName evidence="1 3">Uncharacterized protein</fullName>
    </submittedName>
</protein>
<keyword evidence="2" id="KW-1185">Reference proteome</keyword>
<reference evidence="3" key="2">
    <citation type="submission" date="2020-04" db="EMBL/GenBank/DDBJ databases">
        <authorList>
            <consortium name="NCBI Genome Project"/>
        </authorList>
    </citation>
    <scope>NUCLEOTIDE SEQUENCE</scope>
    <source>
        <strain evidence="3">CBS 304.34</strain>
    </source>
</reference>
<reference evidence="3" key="3">
    <citation type="submission" date="2025-04" db="UniProtKB">
        <authorList>
            <consortium name="RefSeq"/>
        </authorList>
    </citation>
    <scope>IDENTIFICATION</scope>
    <source>
        <strain evidence="3">CBS 304.34</strain>
    </source>
</reference>
<dbReference type="AlphaFoldDB" id="A0A6A6XZ02"/>
<dbReference type="EMBL" id="MU003729">
    <property type="protein sequence ID" value="KAF2801518.1"/>
    <property type="molecule type" value="Genomic_DNA"/>
</dbReference>
<organism evidence="1">
    <name type="scientific">Mytilinidion resinicola</name>
    <dbReference type="NCBI Taxonomy" id="574789"/>
    <lineage>
        <taxon>Eukaryota</taxon>
        <taxon>Fungi</taxon>
        <taxon>Dikarya</taxon>
        <taxon>Ascomycota</taxon>
        <taxon>Pezizomycotina</taxon>
        <taxon>Dothideomycetes</taxon>
        <taxon>Pleosporomycetidae</taxon>
        <taxon>Mytilinidiales</taxon>
        <taxon>Mytilinidiaceae</taxon>
        <taxon>Mytilinidion</taxon>
    </lineage>
</organism>
<evidence type="ECO:0000313" key="1">
    <source>
        <dbReference type="EMBL" id="KAF2801518.1"/>
    </source>
</evidence>
<evidence type="ECO:0000313" key="2">
    <source>
        <dbReference type="Proteomes" id="UP000504636"/>
    </source>
</evidence>
<proteinExistence type="predicted"/>
<dbReference type="RefSeq" id="XP_033568482.1">
    <property type="nucleotide sequence ID" value="XM_033721516.1"/>
</dbReference>
<sequence>MNREVYKAWEIKAIQPNHRSGAIFAVIVPVPGRGQDNVAALHLDASIMHSSEATITLDDKVTGKGSVAMSWRGLVGHNQLKPSVNGISRVRRLCIRVSLLIFMRGFLTSRGIYEH</sequence>